<comment type="caution">
    <text evidence="8">The sequence shown here is derived from an EMBL/GenBank/DDBJ whole genome shotgun (WGS) entry which is preliminary data.</text>
</comment>
<dbReference type="Gene3D" id="1.10.510.10">
    <property type="entry name" value="Transferase(Phosphotransferase) domain 1"/>
    <property type="match status" value="1"/>
</dbReference>
<dbReference type="PROSITE" id="PS50011">
    <property type="entry name" value="PROTEIN_KINASE_DOM"/>
    <property type="match status" value="1"/>
</dbReference>
<keyword evidence="2" id="KW-0597">Phosphoprotein</keyword>
<evidence type="ECO:0000256" key="2">
    <source>
        <dbReference type="ARBA" id="ARBA00022553"/>
    </source>
</evidence>
<keyword evidence="4 6" id="KW-0067">ATP-binding</keyword>
<dbReference type="InterPro" id="IPR000719">
    <property type="entry name" value="Prot_kinase_dom"/>
</dbReference>
<comment type="catalytic activity">
    <reaction evidence="5">
        <text>[DNA-directed RNA polymerase] + ATP = phospho-[DNA-directed RNA polymerase] + ADP + H(+)</text>
        <dbReference type="Rhea" id="RHEA:10216"/>
        <dbReference type="Rhea" id="RHEA-COMP:11321"/>
        <dbReference type="Rhea" id="RHEA-COMP:11322"/>
        <dbReference type="ChEBI" id="CHEBI:15378"/>
        <dbReference type="ChEBI" id="CHEBI:30616"/>
        <dbReference type="ChEBI" id="CHEBI:43176"/>
        <dbReference type="ChEBI" id="CHEBI:68546"/>
        <dbReference type="ChEBI" id="CHEBI:456216"/>
        <dbReference type="EC" id="2.7.11.23"/>
    </reaction>
</comment>
<evidence type="ECO:0000256" key="5">
    <source>
        <dbReference type="ARBA" id="ARBA00049280"/>
    </source>
</evidence>
<evidence type="ECO:0000313" key="8">
    <source>
        <dbReference type="EMBL" id="KAG2537607.1"/>
    </source>
</evidence>
<proteinExistence type="predicted"/>
<dbReference type="SMART" id="SM00220">
    <property type="entry name" value="S_TKc"/>
    <property type="match status" value="1"/>
</dbReference>
<dbReference type="Pfam" id="PF00069">
    <property type="entry name" value="Pkinase"/>
    <property type="match status" value="1"/>
</dbReference>
<dbReference type="SUPFAM" id="SSF56112">
    <property type="entry name" value="Protein kinase-like (PK-like)"/>
    <property type="match status" value="1"/>
</dbReference>
<dbReference type="PANTHER" id="PTHR24056:SF432">
    <property type="entry name" value="OS10G0154500 PROTEIN"/>
    <property type="match status" value="1"/>
</dbReference>
<keyword evidence="3 6" id="KW-0547">Nucleotide-binding</keyword>
<dbReference type="GO" id="GO:0008353">
    <property type="term" value="F:RNA polymerase II CTD heptapeptide repeat kinase activity"/>
    <property type="evidence" value="ECO:0007669"/>
    <property type="project" value="UniProtKB-EC"/>
</dbReference>
<gene>
    <name evidence="8" type="ORF">PVAP13_9NG310500</name>
</gene>
<dbReference type="FunFam" id="1.10.510.10:FF:000559">
    <property type="entry name" value="Protein kinase domain containing protein"/>
    <property type="match status" value="1"/>
</dbReference>
<dbReference type="InterPro" id="IPR050108">
    <property type="entry name" value="CDK"/>
</dbReference>
<dbReference type="PANTHER" id="PTHR24056">
    <property type="entry name" value="CELL DIVISION PROTEIN KINASE"/>
    <property type="match status" value="1"/>
</dbReference>
<evidence type="ECO:0000256" key="3">
    <source>
        <dbReference type="ARBA" id="ARBA00022741"/>
    </source>
</evidence>
<dbReference type="GO" id="GO:0005634">
    <property type="term" value="C:nucleus"/>
    <property type="evidence" value="ECO:0007669"/>
    <property type="project" value="TreeGrafter"/>
</dbReference>
<organism evidence="8 9">
    <name type="scientific">Panicum virgatum</name>
    <name type="common">Blackwell switchgrass</name>
    <dbReference type="NCBI Taxonomy" id="38727"/>
    <lineage>
        <taxon>Eukaryota</taxon>
        <taxon>Viridiplantae</taxon>
        <taxon>Streptophyta</taxon>
        <taxon>Embryophyta</taxon>
        <taxon>Tracheophyta</taxon>
        <taxon>Spermatophyta</taxon>
        <taxon>Magnoliopsida</taxon>
        <taxon>Liliopsida</taxon>
        <taxon>Poales</taxon>
        <taxon>Poaceae</taxon>
        <taxon>PACMAD clade</taxon>
        <taxon>Panicoideae</taxon>
        <taxon>Panicodae</taxon>
        <taxon>Paniceae</taxon>
        <taxon>Panicinae</taxon>
        <taxon>Panicum</taxon>
        <taxon>Panicum sect. Hiantes</taxon>
    </lineage>
</organism>
<reference evidence="8" key="1">
    <citation type="submission" date="2020-05" db="EMBL/GenBank/DDBJ databases">
        <title>WGS assembly of Panicum virgatum.</title>
        <authorList>
            <person name="Lovell J.T."/>
            <person name="Jenkins J."/>
            <person name="Shu S."/>
            <person name="Juenger T.E."/>
            <person name="Schmutz J."/>
        </authorList>
    </citation>
    <scope>NUCLEOTIDE SEQUENCE</scope>
    <source>
        <strain evidence="8">AP13</strain>
    </source>
</reference>
<dbReference type="AlphaFoldDB" id="A0A8T0MKC3"/>
<evidence type="ECO:0000256" key="6">
    <source>
        <dbReference type="PROSITE-ProRule" id="PRU10141"/>
    </source>
</evidence>
<sequence length="333" mass="35827">MAAVIRKRPAPDGLSCPAAAAGGRKKKRPRFEFGSIYNYEKLEVLGEGTYGVVVKARDQRTGETVAIKWIRPGVAAACGGVDDGGGAPDLSAVFREAGCLSACRGHPSIVQMREVAADEVTGHVFIVMEFVGPSLESRLTRRFSEGETRAIMRQLLRGAEGLHGAGTIHRDIKPDNILVGPGGALKICDLGMAAPARPAGELYPEETVAALWYRAPELLMGFRSYGPAIDMWALGCVMAEVLTGEPLFGGAETVDDMYAKVLELCGMDGPELHASLRELSEAGHEVLRGLLSFKAEKRLTAAEALSHRWFDEEDAPLSTLCSQPDRRGLISFF</sequence>
<dbReference type="GO" id="GO:0007346">
    <property type="term" value="P:regulation of mitotic cell cycle"/>
    <property type="evidence" value="ECO:0007669"/>
    <property type="project" value="TreeGrafter"/>
</dbReference>
<keyword evidence="9" id="KW-1185">Reference proteome</keyword>
<dbReference type="EMBL" id="CM029054">
    <property type="protein sequence ID" value="KAG2537607.1"/>
    <property type="molecule type" value="Genomic_DNA"/>
</dbReference>
<evidence type="ECO:0000313" key="9">
    <source>
        <dbReference type="Proteomes" id="UP000823388"/>
    </source>
</evidence>
<evidence type="ECO:0000256" key="1">
    <source>
        <dbReference type="ARBA" id="ARBA00012409"/>
    </source>
</evidence>
<dbReference type="Proteomes" id="UP000823388">
    <property type="component" value="Chromosome 9N"/>
</dbReference>
<dbReference type="EC" id="2.7.11.23" evidence="1"/>
<dbReference type="OrthoDB" id="648396at2759"/>
<feature type="domain" description="Protein kinase" evidence="7">
    <location>
        <begin position="39"/>
        <end position="310"/>
    </location>
</feature>
<evidence type="ECO:0000256" key="4">
    <source>
        <dbReference type="ARBA" id="ARBA00022840"/>
    </source>
</evidence>
<protein>
    <recommendedName>
        <fullName evidence="1">[RNA-polymerase]-subunit kinase</fullName>
        <ecNumber evidence="1">2.7.11.23</ecNumber>
    </recommendedName>
</protein>
<dbReference type="InterPro" id="IPR011009">
    <property type="entry name" value="Kinase-like_dom_sf"/>
</dbReference>
<dbReference type="InterPro" id="IPR017441">
    <property type="entry name" value="Protein_kinase_ATP_BS"/>
</dbReference>
<dbReference type="PROSITE" id="PS00107">
    <property type="entry name" value="PROTEIN_KINASE_ATP"/>
    <property type="match status" value="1"/>
</dbReference>
<dbReference type="Gene3D" id="3.30.200.20">
    <property type="entry name" value="Phosphorylase Kinase, domain 1"/>
    <property type="match status" value="1"/>
</dbReference>
<dbReference type="GO" id="GO:0005524">
    <property type="term" value="F:ATP binding"/>
    <property type="evidence" value="ECO:0007669"/>
    <property type="project" value="UniProtKB-UniRule"/>
</dbReference>
<evidence type="ECO:0000259" key="7">
    <source>
        <dbReference type="PROSITE" id="PS50011"/>
    </source>
</evidence>
<name>A0A8T0MKC3_PANVG</name>
<feature type="binding site" evidence="6">
    <location>
        <position position="68"/>
    </location>
    <ligand>
        <name>ATP</name>
        <dbReference type="ChEBI" id="CHEBI:30616"/>
    </ligand>
</feature>
<accession>A0A8T0MKC3</accession>